<evidence type="ECO:0000313" key="2">
    <source>
        <dbReference type="Proteomes" id="UP000198210"/>
    </source>
</evidence>
<dbReference type="RefSeq" id="WP_088971632.1">
    <property type="nucleotide sequence ID" value="NZ_JBHLYF010000023.1"/>
</dbReference>
<organism evidence="1 2">
    <name type="scientific">Micromonospora siamensis</name>
    <dbReference type="NCBI Taxonomy" id="299152"/>
    <lineage>
        <taxon>Bacteria</taxon>
        <taxon>Bacillati</taxon>
        <taxon>Actinomycetota</taxon>
        <taxon>Actinomycetes</taxon>
        <taxon>Micromonosporales</taxon>
        <taxon>Micromonosporaceae</taxon>
        <taxon>Micromonospora</taxon>
    </lineage>
</organism>
<reference evidence="1 2" key="1">
    <citation type="submission" date="2016-06" db="EMBL/GenBank/DDBJ databases">
        <authorList>
            <person name="Kjaerup R.B."/>
            <person name="Dalgaard T.S."/>
            <person name="Juul-Madsen H.R."/>
        </authorList>
    </citation>
    <scope>NUCLEOTIDE SEQUENCE [LARGE SCALE GENOMIC DNA]</scope>
    <source>
        <strain evidence="1 2">DSM 45097</strain>
    </source>
</reference>
<evidence type="ECO:0000313" key="1">
    <source>
        <dbReference type="EMBL" id="SCG60254.1"/>
    </source>
</evidence>
<dbReference type="EMBL" id="LT607751">
    <property type="protein sequence ID" value="SCG60254.1"/>
    <property type="molecule type" value="Genomic_DNA"/>
</dbReference>
<name>A0A1C5IPL3_9ACTN</name>
<accession>A0A1C5IPL3</accession>
<protein>
    <submittedName>
        <fullName evidence="1">Uncharacterized protein</fullName>
    </submittedName>
</protein>
<keyword evidence="2" id="KW-1185">Reference proteome</keyword>
<proteinExistence type="predicted"/>
<dbReference type="AlphaFoldDB" id="A0A1C5IPL3"/>
<sequence>MTIPADLAATTARRHLLSWVRDGLASRLTDVDPGSGPVPARANLTTGLTVNGTPVPGPRLALHGPGDVTGVDPRQIVRTDPAPGAQDVESTHYALVEFDDPGLPWRLTPLAAHPLRGLRPWLVLVVVDTATPGVRLTTDPRRPRPVLDTPLAELPDLTRSAAWAHAEVVAADGEDIATLLAERPERTVSRLIAARKLADGHTYLACLVPAFEHGRLAGLGEPVPDTDTTPPAWTGTTGTVRLPVYHHWTFSTGVDGDFAALAQRLRPATLDDGGKQLYYHDAAPEVTRAVGADPGLTGILPALTAPGAAMTDPVHPGFATALTAILARTGTVTAPLYLAAHTGHGPGWTGTEPPWLRQLNTDPRLRAAAGLGAEVVRIHQEPLMAAAWQQAAELAEVNRDLQQGQVGRAVSASLHRRYFTPAPTAAGLAEATTPAAAADRDDTVISRTARALGRLPGPDGTVAAQLATFTATAAIASADVQRAARPTGPAARAAGATPVAPLASALSPSAAGTIVPAPPPRAGSDAAVLDRYTGGATRYRDITSELAAAATDWWSQPYATGLPLVTPGPLGYLTDLTVLQENPAHNQLSATLLRTIDFDGRARDQGIPIPLTADAAAPTVRLVGGLVHRVRSDRPTTLLAGVRPGLFVDSWEPCIRTLALASDGTVDTTPYLPLPTFRCGTLHGADVTLRRRAGQPDTAAELVMLWSGADPNGSGAISTCSYQLDTRTVLAPQRNIRVFLGYPPADVAADLVPVTAAAGQPIVEPTDLAVAFLNPTFATENGPGGPIVHPIWQLDWVVGRAFGTAQESWSTTRSVTLGDRVWDDTTSGHLSLSVTDLDGDGDPELVVHLTFDERPPSGPARRVTRQRIGHGLRPDGSIAHWEAPVDLPIVALTPDATTVAFLGDLDNQRLGRIAGIGRTFRAVATAHQALLIRDATLGADPPARAAYEIAAVAGSVSASIDPATTIPAAVADRISPLPATTSLTAAGGADPLRPRLYEPSFPQAMAEPLRELFPDLVFPGADALPDDSVALMAGNGPLIAAYLAGLNHEFGRELLWRGFPSTGRATWFRRFFDASGADPTESAADIADIAGWGATGDLADKVVGPAANGSVILLVRGELLRRHPDVVIQAAPAVLTSTGRRPDDTAVHLPVFTGRAAADVLLFSFDIPADQVRGDATHPGWFFIFAEPPTEPRFAGTSDWTGPGAYAAAAALSMPFRVAVHASDLIAPTSLTSGADA</sequence>
<gene>
    <name evidence="1" type="ORF">GA0074704_3666</name>
</gene>
<dbReference type="Proteomes" id="UP000198210">
    <property type="component" value="Chromosome I"/>
</dbReference>